<dbReference type="Gene3D" id="3.30.160.250">
    <property type="match status" value="1"/>
</dbReference>
<feature type="domain" description="HicB-like antitoxin of toxin-antitoxin system" evidence="1">
    <location>
        <begin position="3"/>
        <end position="64"/>
    </location>
</feature>
<dbReference type="InterPro" id="IPR031807">
    <property type="entry name" value="HicB-like"/>
</dbReference>
<proteinExistence type="predicted"/>
<dbReference type="PANTHER" id="PTHR34504">
    <property type="entry name" value="ANTITOXIN HICB"/>
    <property type="match status" value="1"/>
</dbReference>
<dbReference type="GO" id="GO:0003677">
    <property type="term" value="F:DNA binding"/>
    <property type="evidence" value="ECO:0007669"/>
    <property type="project" value="InterPro"/>
</dbReference>
<dbReference type="AlphaFoldDB" id="A0A1S0ZKA7"/>
<dbReference type="InterPro" id="IPR035069">
    <property type="entry name" value="TTHA1013/TTHA0281-like"/>
</dbReference>
<evidence type="ECO:0000313" key="2">
    <source>
        <dbReference type="EMBL" id="OHG68011.1"/>
    </source>
</evidence>
<name>A0A1S0ZKA7_SALET</name>
<accession>A0A1S0ZKA7</accession>
<gene>
    <name evidence="2" type="ORF">A7T00_09725</name>
</gene>
<reference evidence="2" key="1">
    <citation type="submission" date="2016-09" db="EMBL/GenBank/DDBJ databases">
        <title>Whole genome sequencing of Salmonella enterica.</title>
        <authorList>
            <person name="Bell R."/>
        </authorList>
    </citation>
    <scope>NUCLEOTIDE SEQUENCE [LARGE SCALE GENOMIC DNA]</scope>
    <source>
        <strain evidence="2">CFSAN044978</strain>
    </source>
</reference>
<evidence type="ECO:0000259" key="1">
    <source>
        <dbReference type="Pfam" id="PF15919"/>
    </source>
</evidence>
<dbReference type="EMBL" id="MLZC01000003">
    <property type="protein sequence ID" value="OHG68011.1"/>
    <property type="molecule type" value="Genomic_DNA"/>
</dbReference>
<comment type="caution">
    <text evidence="2">The sequence shown here is derived from an EMBL/GenBank/DDBJ whole genome shotgun (WGS) entry which is preliminary data.</text>
</comment>
<dbReference type="SUPFAM" id="SSF47413">
    <property type="entry name" value="lambda repressor-like DNA-binding domains"/>
    <property type="match status" value="1"/>
</dbReference>
<dbReference type="InterPro" id="IPR010982">
    <property type="entry name" value="Lambda_DNA-bd_dom_sf"/>
</dbReference>
<dbReference type="RefSeq" id="WP_024154304.1">
    <property type="nucleotide sequence ID" value="NZ_QWDP01000003.1"/>
</dbReference>
<dbReference type="Pfam" id="PF15919">
    <property type="entry name" value="HicB_lk_antitox"/>
    <property type="match status" value="1"/>
</dbReference>
<dbReference type="SUPFAM" id="SSF143100">
    <property type="entry name" value="TTHA1013/TTHA0281-like"/>
    <property type="match status" value="1"/>
</dbReference>
<sequence length="135" mass="14873">MRYPVNFDHDETGWVVMFPDVPEALTGAKTKEESLSMAQDALITAFDFYFEDRRAIPLPSEVGEEFVEVPASVVAKILLLNEIVRAGVSNAELARLIGTRPQEVQRIVSLHHSTKIDTIQAAIKALGGRLELIAA</sequence>
<dbReference type="InterPro" id="IPR051404">
    <property type="entry name" value="TA_system_antitoxin"/>
</dbReference>
<dbReference type="PANTHER" id="PTHR34504:SF4">
    <property type="entry name" value="ANTITOXIN HICB"/>
    <property type="match status" value="1"/>
</dbReference>
<protein>
    <submittedName>
        <fullName evidence="2">Antitoxin</fullName>
    </submittedName>
</protein>
<organism evidence="2">
    <name type="scientific">Salmonella enterica subsp. enterica serovar Saintpaul</name>
    <dbReference type="NCBI Taxonomy" id="90105"/>
    <lineage>
        <taxon>Bacteria</taxon>
        <taxon>Pseudomonadati</taxon>
        <taxon>Pseudomonadota</taxon>
        <taxon>Gammaproteobacteria</taxon>
        <taxon>Enterobacterales</taxon>
        <taxon>Enterobacteriaceae</taxon>
        <taxon>Salmonella</taxon>
    </lineage>
</organism>